<evidence type="ECO:0000313" key="1">
    <source>
        <dbReference type="EMBL" id="GKX68964.1"/>
    </source>
</evidence>
<keyword evidence="2" id="KW-1185">Reference proteome</keyword>
<reference evidence="1" key="1">
    <citation type="journal article" date="2025" name="Int. J. Syst. Evol. Microbiol.">
        <title>Inconstantimicrobium mannanitabidum sp. nov., a novel member of the family Clostridiaceae isolated from anoxic soil under the treatment of reductive soil disinfestation.</title>
        <authorList>
            <person name="Ueki A."/>
            <person name="Tonouchi A."/>
            <person name="Honma S."/>
            <person name="Kaku N."/>
            <person name="Ueki K."/>
        </authorList>
    </citation>
    <scope>NUCLEOTIDE SEQUENCE</scope>
    <source>
        <strain evidence="1">TW13</strain>
    </source>
</reference>
<dbReference type="EMBL" id="BROD01000002">
    <property type="protein sequence ID" value="GKX68964.1"/>
    <property type="molecule type" value="Genomic_DNA"/>
</dbReference>
<accession>A0ACB5RIR4</accession>
<protein>
    <submittedName>
        <fullName evidence="1">Uncharacterized protein</fullName>
    </submittedName>
</protein>
<sequence>MKKINIKVKIILSIIFLISLSTYTLYCHFISNKESGTSPKICEIKNTSIVYNYPDSKVITIEKHYIITNPPKDLGELKKLIENFLKDTPLETGSKIDKNKKRQYESYFYRSSRKLPSNWQPSDGYFATDRIEDHKNDLIASVFGASSETSKMYSIINRSNKIFSYGKVIETLQYKDDQIISAEKTSEK</sequence>
<name>A0ACB5RIR4_9CLOT</name>
<proteinExistence type="predicted"/>
<dbReference type="Proteomes" id="UP001058074">
    <property type="component" value="Unassembled WGS sequence"/>
</dbReference>
<gene>
    <name evidence="1" type="ORF">rsdtw13_42220</name>
</gene>
<organism evidence="1 2">
    <name type="scientific">Inconstantimicrobium mannanitabidum</name>
    <dbReference type="NCBI Taxonomy" id="1604901"/>
    <lineage>
        <taxon>Bacteria</taxon>
        <taxon>Bacillati</taxon>
        <taxon>Bacillota</taxon>
        <taxon>Clostridia</taxon>
        <taxon>Eubacteriales</taxon>
        <taxon>Clostridiaceae</taxon>
        <taxon>Inconstantimicrobium</taxon>
    </lineage>
</organism>
<evidence type="ECO:0000313" key="2">
    <source>
        <dbReference type="Proteomes" id="UP001058074"/>
    </source>
</evidence>
<comment type="caution">
    <text evidence="1">The sequence shown here is derived from an EMBL/GenBank/DDBJ whole genome shotgun (WGS) entry which is preliminary data.</text>
</comment>